<gene>
    <name evidence="1" type="ORF">NVIE_027210</name>
</gene>
<dbReference type="Proteomes" id="UP000027093">
    <property type="component" value="Chromosome"/>
</dbReference>
<evidence type="ECO:0000313" key="2">
    <source>
        <dbReference type="Proteomes" id="UP000027093"/>
    </source>
</evidence>
<protein>
    <submittedName>
        <fullName evidence="1">Uncharacterized protein</fullName>
    </submittedName>
</protein>
<sequence length="209" mass="23722">MILNNKIRIAMLMSAVLLIGAFSVPLTTANVAFAEEKKPDKVRTQEEFKNHLKEYLPIEEYPVENQKFDKQPSTLAGPTDSLQARIGYHYQCNVIFVCDRVVKDWTSIPYGGTPQQLTGYTQEYNPWIQVYYEMRAGYTGYYSGARLTDVSEPPDWHSIWTNVGAYTFKEAQILQPGHTDSPTLTDSNTGVEAGSFIYVEFTFTSYSPL</sequence>
<organism evidence="1 2">
    <name type="scientific">Nitrososphaera viennensis EN76</name>
    <dbReference type="NCBI Taxonomy" id="926571"/>
    <lineage>
        <taxon>Archaea</taxon>
        <taxon>Nitrososphaerota</taxon>
        <taxon>Nitrososphaeria</taxon>
        <taxon>Nitrososphaerales</taxon>
        <taxon>Nitrososphaeraceae</taxon>
        <taxon>Nitrososphaera</taxon>
    </lineage>
</organism>
<accession>A0A060HU96</accession>
<dbReference type="KEGG" id="nvn:NVIE_027210"/>
<evidence type="ECO:0000313" key="1">
    <source>
        <dbReference type="EMBL" id="AIC16996.1"/>
    </source>
</evidence>
<dbReference type="AlphaFoldDB" id="A0A060HU96"/>
<reference evidence="1 2" key="1">
    <citation type="journal article" date="2014" name="Int. J. Syst. Evol. Microbiol.">
        <title>Nitrososphaera viennensis gen. nov., sp. nov., an aerobic and mesophilic, ammonia-oxidizing archaeon from soil and a member of the archaeal phylum Thaumarchaeota.</title>
        <authorList>
            <person name="Stieglmeier M."/>
            <person name="Klingl A."/>
            <person name="Alves R.J."/>
            <person name="Rittmann S.K."/>
            <person name="Melcher M."/>
            <person name="Leisch N."/>
            <person name="Schleper C."/>
        </authorList>
    </citation>
    <scope>NUCLEOTIDE SEQUENCE [LARGE SCALE GENOMIC DNA]</scope>
    <source>
        <strain evidence="1">EN76</strain>
    </source>
</reference>
<dbReference type="EMBL" id="CP007536">
    <property type="protein sequence ID" value="AIC16996.1"/>
    <property type="molecule type" value="Genomic_DNA"/>
</dbReference>
<proteinExistence type="predicted"/>
<name>A0A060HU96_9ARCH</name>
<dbReference type="HOGENOM" id="CLU_1313167_0_0_2"/>
<keyword evidence="2" id="KW-1185">Reference proteome</keyword>